<dbReference type="InterPro" id="IPR027417">
    <property type="entry name" value="P-loop_NTPase"/>
</dbReference>
<accession>A0A7X9XS97</accession>
<dbReference type="Gene3D" id="3.90.1570.30">
    <property type="match status" value="1"/>
</dbReference>
<keyword evidence="2" id="KW-0378">Hydrolase</keyword>
<keyword evidence="2" id="KW-0547">Nucleotide-binding</keyword>
<proteinExistence type="predicted"/>
<dbReference type="InterPro" id="IPR014001">
    <property type="entry name" value="Helicase_ATP-bd"/>
</dbReference>
<dbReference type="PANTHER" id="PTHR47396:SF1">
    <property type="entry name" value="ATP-DEPENDENT HELICASE IRC3-RELATED"/>
    <property type="match status" value="1"/>
</dbReference>
<dbReference type="Proteomes" id="UP000587880">
    <property type="component" value="Unassembled WGS sequence"/>
</dbReference>
<organism evidence="2 3">
    <name type="scientific">Clostridium beijerinckii</name>
    <name type="common">Clostridium MP</name>
    <dbReference type="NCBI Taxonomy" id="1520"/>
    <lineage>
        <taxon>Bacteria</taxon>
        <taxon>Bacillati</taxon>
        <taxon>Bacillota</taxon>
        <taxon>Clostridia</taxon>
        <taxon>Eubacteriales</taxon>
        <taxon>Clostridiaceae</taxon>
        <taxon>Clostridium</taxon>
    </lineage>
</organism>
<dbReference type="PANTHER" id="PTHR47396">
    <property type="entry name" value="TYPE I RESTRICTION ENZYME ECOKI R PROTEIN"/>
    <property type="match status" value="1"/>
</dbReference>
<dbReference type="SMART" id="SM00487">
    <property type="entry name" value="DEXDc"/>
    <property type="match status" value="1"/>
</dbReference>
<dbReference type="Pfam" id="PF13588">
    <property type="entry name" value="HSDR_N_2"/>
    <property type="match status" value="1"/>
</dbReference>
<evidence type="ECO:0000313" key="3">
    <source>
        <dbReference type="Proteomes" id="UP000587880"/>
    </source>
</evidence>
<name>A0A7X9XS97_CLOBE</name>
<comment type="caution">
    <text evidence="2">The sequence shown here is derived from an EMBL/GenBank/DDBJ whole genome shotgun (WGS) entry which is preliminary data.</text>
</comment>
<dbReference type="Gene3D" id="3.40.50.300">
    <property type="entry name" value="P-loop containing nucleotide triphosphate hydrolases"/>
    <property type="match status" value="2"/>
</dbReference>
<dbReference type="PROSITE" id="PS51192">
    <property type="entry name" value="HELICASE_ATP_BIND_1"/>
    <property type="match status" value="1"/>
</dbReference>
<dbReference type="GO" id="GO:0005829">
    <property type="term" value="C:cytosol"/>
    <property type="evidence" value="ECO:0007669"/>
    <property type="project" value="TreeGrafter"/>
</dbReference>
<dbReference type="Pfam" id="PF04851">
    <property type="entry name" value="ResIII"/>
    <property type="match status" value="1"/>
</dbReference>
<dbReference type="InterPro" id="IPR006935">
    <property type="entry name" value="Helicase/UvrB_N"/>
</dbReference>
<keyword evidence="2" id="KW-0347">Helicase</keyword>
<dbReference type="GO" id="GO:0003677">
    <property type="term" value="F:DNA binding"/>
    <property type="evidence" value="ECO:0007669"/>
    <property type="project" value="InterPro"/>
</dbReference>
<dbReference type="InterPro" id="IPR050742">
    <property type="entry name" value="Helicase_Restrict-Modif_Enz"/>
</dbReference>
<dbReference type="InterPro" id="IPR029464">
    <property type="entry name" value="HSDR_N"/>
</dbReference>
<dbReference type="CDD" id="cd18032">
    <property type="entry name" value="DEXHc_RE_I_III_res"/>
    <property type="match status" value="1"/>
</dbReference>
<reference evidence="2 3" key="1">
    <citation type="submission" date="2020-04" db="EMBL/GenBank/DDBJ databases">
        <authorList>
            <person name="Hitch T.C.A."/>
            <person name="Wylensek D."/>
            <person name="Clavel T."/>
        </authorList>
    </citation>
    <scope>NUCLEOTIDE SEQUENCE [LARGE SCALE GENOMIC DNA]</scope>
    <source>
        <strain evidence="2 3">WB01_NA02</strain>
    </source>
</reference>
<dbReference type="EMBL" id="JABAGD010000085">
    <property type="protein sequence ID" value="NMF07861.1"/>
    <property type="molecule type" value="Genomic_DNA"/>
</dbReference>
<sequence length="844" mass="98516">MMGKKEAFARIKINKLLEEAGWRFFDDKNGQANISLETNTKMKENHIDNLGENFEKTKNGFVDFLLNDDRGFPICVLEAKKEDLHSLVGKEQARRYAKSLNVRFVILSNGNLHYFWDLEKGSPVIITKFPTLESLGTFKKYKPSPETLINEVVEDNYIAITEMPTYMKDPDWLADGEIRDDFNKRNNLRFLRKYQIKAVKSIQETVKEGKDRFLFEMATGTGKTLTSAAVIKLFLKTGNASRVLFLVDRIELENQAKEDFYTYLKNNYVTVVYKENKDDWKKADIVVTTIQSLMFNNKYKNLFSPTDFDLVISDEAHRSLGGNSRAVFEYFVGYKLGLTATPKDYLKNIKEINDRDPREIERRQLMDTYTTFGCKSGDPTFRYSLVDGVKEGYLINPIVVDARTEITTKLLSDKGYSVMGIDDEGNNIEKLFSHKDFEKKFFSEETNAIFCKTFMENALRDPISGEIGKTIIFCVSQNHATKVTQILNEFADKIYPNKYNSDFAVQVTSVISEAQQYTKNFKHNGLLGTSTFIEGYKTSKARICVTVGMMTTGYDCQDLLNICLLRPIFSPSDFVQIKGRGTRTYTYYYKDVHREELKKNKERFKLFDFFGNCEYFEDKYDYDEVIELPKEITGKLKSEPTTYDKGSFENFSPDPLIMLHETQVGYEGMKIDRKLYEKFEDEMKNDDFVRRNYEEKNYEAIEDYIKTEIFEKPNEYLNLQKLQKALNLDRRLTLREVIAKIFGDITEFKSKDQLLEEEFQKFISIYKPENNIVSMKNLFKAYITDGDIRNKIDNKRFRDFVVNPKISLDEIKELNVKENNNAEPWIKVIPNYIKDYVKINTFLI</sequence>
<protein>
    <submittedName>
        <fullName evidence="2">DEAD/DEAH box helicase family protein</fullName>
    </submittedName>
</protein>
<evidence type="ECO:0000313" key="2">
    <source>
        <dbReference type="EMBL" id="NMF07861.1"/>
    </source>
</evidence>
<dbReference type="GO" id="GO:0016787">
    <property type="term" value="F:hydrolase activity"/>
    <property type="evidence" value="ECO:0007669"/>
    <property type="project" value="InterPro"/>
</dbReference>
<dbReference type="GO" id="GO:0004386">
    <property type="term" value="F:helicase activity"/>
    <property type="evidence" value="ECO:0007669"/>
    <property type="project" value="UniProtKB-KW"/>
</dbReference>
<keyword evidence="2" id="KW-0067">ATP-binding</keyword>
<dbReference type="AlphaFoldDB" id="A0A7X9XS97"/>
<feature type="domain" description="Helicase ATP-binding" evidence="1">
    <location>
        <begin position="204"/>
        <end position="360"/>
    </location>
</feature>
<gene>
    <name evidence="2" type="ORF">HF849_24625</name>
</gene>
<dbReference type="GO" id="GO:0005524">
    <property type="term" value="F:ATP binding"/>
    <property type="evidence" value="ECO:0007669"/>
    <property type="project" value="InterPro"/>
</dbReference>
<evidence type="ECO:0000259" key="1">
    <source>
        <dbReference type="PROSITE" id="PS51192"/>
    </source>
</evidence>
<dbReference type="SUPFAM" id="SSF52540">
    <property type="entry name" value="P-loop containing nucleoside triphosphate hydrolases"/>
    <property type="match status" value="2"/>
</dbReference>